<keyword evidence="6 7" id="KW-0998">Cell outer membrane</keyword>
<dbReference type="AlphaFoldDB" id="A0A7U3YN20"/>
<keyword evidence="3 9" id="KW-0732">Signal</keyword>
<reference evidence="10 11" key="1">
    <citation type="journal article" date="2011" name="Stand. Genomic Sci.">
        <title>Complete genome sequence of Desulfobulbus propionicus type strain (1pr3).</title>
        <authorList>
            <person name="Pagani I."/>
            <person name="Lapidus A."/>
            <person name="Nolan M."/>
            <person name="Lucas S."/>
            <person name="Hammon N."/>
            <person name="Deshpande S."/>
            <person name="Cheng J.F."/>
            <person name="Chertkov O."/>
            <person name="Davenport K."/>
            <person name="Tapia R."/>
            <person name="Han C."/>
            <person name="Goodwin L."/>
            <person name="Pitluck S."/>
            <person name="Liolios K."/>
            <person name="Mavromatis K."/>
            <person name="Ivanova N."/>
            <person name="Mikhailova N."/>
            <person name="Pati A."/>
            <person name="Chen A."/>
            <person name="Palaniappan K."/>
            <person name="Land M."/>
            <person name="Hauser L."/>
            <person name="Chang Y.J."/>
            <person name="Jeffries C.D."/>
            <person name="Detter J.C."/>
            <person name="Brambilla E."/>
            <person name="Kannan K.P."/>
            <person name="Djao O.D."/>
            <person name="Rohde M."/>
            <person name="Pukall R."/>
            <person name="Spring S."/>
            <person name="Goker M."/>
            <person name="Sikorski J."/>
            <person name="Woyke T."/>
            <person name="Bristow J."/>
            <person name="Eisen J.A."/>
            <person name="Markowitz V."/>
            <person name="Hugenholtz P."/>
            <person name="Kyrpides N.C."/>
            <person name="Klenk H.P."/>
        </authorList>
    </citation>
    <scope>NUCLEOTIDE SEQUENCE [LARGE SCALE GENOMIC DNA]</scope>
    <source>
        <strain evidence="11">ATCC 33891 / DSM 2032 / 1pr3</strain>
    </source>
</reference>
<keyword evidence="11" id="KW-1185">Reference proteome</keyword>
<keyword evidence="10" id="KW-0282">Flagellum</keyword>
<feature type="signal peptide" evidence="9">
    <location>
        <begin position="1"/>
        <end position="34"/>
    </location>
</feature>
<evidence type="ECO:0000256" key="5">
    <source>
        <dbReference type="ARBA" id="ARBA00023143"/>
    </source>
</evidence>
<keyword evidence="4 7" id="KW-0472">Membrane</keyword>
<dbReference type="GO" id="GO:0009279">
    <property type="term" value="C:cell outer membrane"/>
    <property type="evidence" value="ECO:0007669"/>
    <property type="project" value="UniProtKB-SubCell"/>
</dbReference>
<feature type="chain" id="PRO_5030743263" description="Flagellar L-ring protein" evidence="9">
    <location>
        <begin position="35"/>
        <end position="246"/>
    </location>
</feature>
<protein>
    <recommendedName>
        <fullName evidence="7">Flagellar L-ring protein</fullName>
    </recommendedName>
    <alternativeName>
        <fullName evidence="7">Basal body L-ring protein</fullName>
    </alternativeName>
</protein>
<comment type="function">
    <text evidence="1 7">Assembles around the rod to form the L-ring and probably protects the motor/basal body from shearing forces during rotation.</text>
</comment>
<evidence type="ECO:0000313" key="10">
    <source>
        <dbReference type="EMBL" id="ADW18392.1"/>
    </source>
</evidence>
<organism evidence="10 11">
    <name type="scientific">Desulfobulbus propionicus (strain ATCC 33891 / DSM 2032 / VKM B-1956 / 1pr3)</name>
    <dbReference type="NCBI Taxonomy" id="577650"/>
    <lineage>
        <taxon>Bacteria</taxon>
        <taxon>Pseudomonadati</taxon>
        <taxon>Thermodesulfobacteriota</taxon>
        <taxon>Desulfobulbia</taxon>
        <taxon>Desulfobulbales</taxon>
        <taxon>Desulfobulbaceae</taxon>
        <taxon>Desulfobulbus</taxon>
    </lineage>
</organism>
<comment type="similarity">
    <text evidence="2 7">Belongs to the FlgH family.</text>
</comment>
<evidence type="ECO:0000256" key="2">
    <source>
        <dbReference type="ARBA" id="ARBA00006929"/>
    </source>
</evidence>
<dbReference type="GO" id="GO:0009427">
    <property type="term" value="C:bacterial-type flagellum basal body, distal rod, L ring"/>
    <property type="evidence" value="ECO:0007669"/>
    <property type="project" value="InterPro"/>
</dbReference>
<evidence type="ECO:0000256" key="3">
    <source>
        <dbReference type="ARBA" id="ARBA00022729"/>
    </source>
</evidence>
<feature type="region of interest" description="Disordered" evidence="8">
    <location>
        <begin position="39"/>
        <end position="70"/>
    </location>
</feature>
<evidence type="ECO:0000256" key="6">
    <source>
        <dbReference type="ARBA" id="ARBA00023237"/>
    </source>
</evidence>
<dbReference type="GO" id="GO:0003774">
    <property type="term" value="F:cytoskeletal motor activity"/>
    <property type="evidence" value="ECO:0007669"/>
    <property type="project" value="InterPro"/>
</dbReference>
<dbReference type="Proteomes" id="UP000006365">
    <property type="component" value="Chromosome"/>
</dbReference>
<evidence type="ECO:0000256" key="9">
    <source>
        <dbReference type="SAM" id="SignalP"/>
    </source>
</evidence>
<comment type="subunit">
    <text evidence="7">The basal body constitutes a major portion of the flagellar organelle and consists of four rings (L,P,S, and M) mounted on a central rod.</text>
</comment>
<dbReference type="KEGG" id="dpr:Despr_2248"/>
<evidence type="ECO:0000313" key="11">
    <source>
        <dbReference type="Proteomes" id="UP000006365"/>
    </source>
</evidence>
<dbReference type="PRINTS" id="PR01008">
    <property type="entry name" value="FLGLRINGFLGH"/>
</dbReference>
<dbReference type="PANTHER" id="PTHR34933:SF1">
    <property type="entry name" value="FLAGELLAR L-RING PROTEIN"/>
    <property type="match status" value="1"/>
</dbReference>
<accession>A0A7U3YN20</accession>
<dbReference type="InterPro" id="IPR000527">
    <property type="entry name" value="Flag_Lring"/>
</dbReference>
<dbReference type="EMBL" id="CP002364">
    <property type="protein sequence ID" value="ADW18392.1"/>
    <property type="molecule type" value="Genomic_DNA"/>
</dbReference>
<dbReference type="GO" id="GO:0071973">
    <property type="term" value="P:bacterial-type flagellum-dependent cell motility"/>
    <property type="evidence" value="ECO:0007669"/>
    <property type="project" value="InterPro"/>
</dbReference>
<gene>
    <name evidence="7" type="primary">flgH</name>
    <name evidence="10" type="ordered locus">Despr_2248</name>
</gene>
<dbReference type="Pfam" id="PF02107">
    <property type="entry name" value="FlgH"/>
    <property type="match status" value="1"/>
</dbReference>
<dbReference type="RefSeq" id="WP_015724930.1">
    <property type="nucleotide sequence ID" value="NC_014972.1"/>
</dbReference>
<keyword evidence="5 7" id="KW-0975">Bacterial flagellum</keyword>
<keyword evidence="10" id="KW-0969">Cilium</keyword>
<proteinExistence type="inferred from homology"/>
<comment type="subcellular location">
    <subcellularLocation>
        <location evidence="7">Cell outer membrane</location>
    </subcellularLocation>
    <subcellularLocation>
        <location evidence="7">Bacterial flagellum basal body</location>
    </subcellularLocation>
</comment>
<name>A0A7U3YN20_DESPD</name>
<dbReference type="PANTHER" id="PTHR34933">
    <property type="entry name" value="FLAGELLAR L-RING PROTEIN"/>
    <property type="match status" value="1"/>
</dbReference>
<sequence>MQPSLMPALHIRLQRNYTARMAMVLLLAATLVTAGCGSTSQEVSPVTEPLEEPVVDDARPQSPGTLWNGDEGNWLADVKARRVGDIVTVIIEEEAKASKEATTDTDRSSSISAGISSFFGLEKSLEEKNSNLETSALVEASSGNQFSGGGKTTRSENLVATLTTQVVEVYPNGNLKIRGGKSVTVNNENQIIYLTGIVRSYDVTADNTVNSGNILNAQISYTGKGAVSDKQKPGWMMRIFDHTWPF</sequence>
<keyword evidence="10" id="KW-0966">Cell projection</keyword>
<evidence type="ECO:0000256" key="4">
    <source>
        <dbReference type="ARBA" id="ARBA00023136"/>
    </source>
</evidence>
<evidence type="ECO:0000256" key="8">
    <source>
        <dbReference type="SAM" id="MobiDB-lite"/>
    </source>
</evidence>
<dbReference type="HAMAP" id="MF_00415">
    <property type="entry name" value="FlgH"/>
    <property type="match status" value="1"/>
</dbReference>
<evidence type="ECO:0000256" key="7">
    <source>
        <dbReference type="HAMAP-Rule" id="MF_00415"/>
    </source>
</evidence>
<evidence type="ECO:0000256" key="1">
    <source>
        <dbReference type="ARBA" id="ARBA00002591"/>
    </source>
</evidence>